<organism evidence="1 2">
    <name type="scientific">Melastoma candidum</name>
    <dbReference type="NCBI Taxonomy" id="119954"/>
    <lineage>
        <taxon>Eukaryota</taxon>
        <taxon>Viridiplantae</taxon>
        <taxon>Streptophyta</taxon>
        <taxon>Embryophyta</taxon>
        <taxon>Tracheophyta</taxon>
        <taxon>Spermatophyta</taxon>
        <taxon>Magnoliopsida</taxon>
        <taxon>eudicotyledons</taxon>
        <taxon>Gunneridae</taxon>
        <taxon>Pentapetalae</taxon>
        <taxon>rosids</taxon>
        <taxon>malvids</taxon>
        <taxon>Myrtales</taxon>
        <taxon>Melastomataceae</taxon>
        <taxon>Melastomatoideae</taxon>
        <taxon>Melastomateae</taxon>
        <taxon>Melastoma</taxon>
    </lineage>
</organism>
<dbReference type="Proteomes" id="UP001057402">
    <property type="component" value="Chromosome 6"/>
</dbReference>
<sequence length="124" mass="14336">MNRSMEKILEGLSLARAEKEAFRQTLLRVVAEAAALGDCFDRTRRALEATVETERLASFDRLRDLEEAEQKIRRSIEERARELQSSEMKVGVVNFYFDGTSRDLEVRTEELRGVELLASRRTEL</sequence>
<evidence type="ECO:0000313" key="2">
    <source>
        <dbReference type="Proteomes" id="UP001057402"/>
    </source>
</evidence>
<comment type="caution">
    <text evidence="1">The sequence shown here is derived from an EMBL/GenBank/DDBJ whole genome shotgun (WGS) entry which is preliminary data.</text>
</comment>
<accession>A0ACB9QDR2</accession>
<proteinExistence type="predicted"/>
<evidence type="ECO:0000313" key="1">
    <source>
        <dbReference type="EMBL" id="KAI4364585.1"/>
    </source>
</evidence>
<name>A0ACB9QDR2_9MYRT</name>
<gene>
    <name evidence="1" type="ORF">MLD38_020658</name>
</gene>
<protein>
    <submittedName>
        <fullName evidence="1">Uncharacterized protein</fullName>
    </submittedName>
</protein>
<keyword evidence="2" id="KW-1185">Reference proteome</keyword>
<dbReference type="EMBL" id="CM042885">
    <property type="protein sequence ID" value="KAI4364585.1"/>
    <property type="molecule type" value="Genomic_DNA"/>
</dbReference>
<reference evidence="2" key="1">
    <citation type="journal article" date="2023" name="Front. Plant Sci.">
        <title>Chromosomal-level genome assembly of Melastoma candidum provides insights into trichome evolution.</title>
        <authorList>
            <person name="Zhong Y."/>
            <person name="Wu W."/>
            <person name="Sun C."/>
            <person name="Zou P."/>
            <person name="Liu Y."/>
            <person name="Dai S."/>
            <person name="Zhou R."/>
        </authorList>
    </citation>
    <scope>NUCLEOTIDE SEQUENCE [LARGE SCALE GENOMIC DNA]</scope>
</reference>